<keyword evidence="5" id="KW-1185">Reference proteome</keyword>
<proteinExistence type="predicted"/>
<evidence type="ECO:0000259" key="2">
    <source>
        <dbReference type="Pfam" id="PF01408"/>
    </source>
</evidence>
<dbReference type="Proteomes" id="UP000630923">
    <property type="component" value="Unassembled WGS sequence"/>
</dbReference>
<dbReference type="Pfam" id="PF22725">
    <property type="entry name" value="GFO_IDH_MocA_C3"/>
    <property type="match status" value="1"/>
</dbReference>
<dbReference type="Pfam" id="PF01408">
    <property type="entry name" value="GFO_IDH_MocA"/>
    <property type="match status" value="1"/>
</dbReference>
<dbReference type="PANTHER" id="PTHR43818">
    <property type="entry name" value="BCDNA.GH03377"/>
    <property type="match status" value="1"/>
</dbReference>
<dbReference type="InterPro" id="IPR036291">
    <property type="entry name" value="NAD(P)-bd_dom_sf"/>
</dbReference>
<feature type="domain" description="GFO/IDH/MocA-like oxidoreductase" evidence="3">
    <location>
        <begin position="132"/>
        <end position="280"/>
    </location>
</feature>
<dbReference type="SUPFAM" id="SSF51735">
    <property type="entry name" value="NAD(P)-binding Rossmann-fold domains"/>
    <property type="match status" value="1"/>
</dbReference>
<reference evidence="4" key="1">
    <citation type="journal article" date="2014" name="Int. J. Syst. Evol. Microbiol.">
        <title>Complete genome sequence of Corynebacterium casei LMG S-19264T (=DSM 44701T), isolated from a smear-ripened cheese.</title>
        <authorList>
            <consortium name="US DOE Joint Genome Institute (JGI-PGF)"/>
            <person name="Walter F."/>
            <person name="Albersmeier A."/>
            <person name="Kalinowski J."/>
            <person name="Ruckert C."/>
        </authorList>
    </citation>
    <scope>NUCLEOTIDE SEQUENCE</scope>
    <source>
        <strain evidence="4">KCTC 42590</strain>
    </source>
</reference>
<dbReference type="EMBL" id="BNCI01000001">
    <property type="protein sequence ID" value="GHF13387.1"/>
    <property type="molecule type" value="Genomic_DNA"/>
</dbReference>
<comment type="caution">
    <text evidence="4">The sequence shown here is derived from an EMBL/GenBank/DDBJ whole genome shotgun (WGS) entry which is preliminary data.</text>
</comment>
<dbReference type="InterPro" id="IPR050463">
    <property type="entry name" value="Gfo/Idh/MocA_oxidrdct_glycsds"/>
</dbReference>
<accession>A0A919AMQ2</accession>
<dbReference type="PANTHER" id="PTHR43818:SF11">
    <property type="entry name" value="BCDNA.GH03377"/>
    <property type="match status" value="1"/>
</dbReference>
<feature type="domain" description="Gfo/Idh/MocA-like oxidoreductase N-terminal" evidence="2">
    <location>
        <begin position="4"/>
        <end position="120"/>
    </location>
</feature>
<dbReference type="InterPro" id="IPR000683">
    <property type="entry name" value="Gfo/Idh/MocA-like_OxRdtase_N"/>
</dbReference>
<gene>
    <name evidence="4" type="ORF">GCM10017044_04240</name>
</gene>
<dbReference type="GO" id="GO:0016491">
    <property type="term" value="F:oxidoreductase activity"/>
    <property type="evidence" value="ECO:0007669"/>
    <property type="project" value="UniProtKB-KW"/>
</dbReference>
<dbReference type="InterPro" id="IPR055170">
    <property type="entry name" value="GFO_IDH_MocA-like_dom"/>
</dbReference>
<evidence type="ECO:0000313" key="5">
    <source>
        <dbReference type="Proteomes" id="UP000630923"/>
    </source>
</evidence>
<sequence>MTGINAAIVGTGFMGPVHAEALARIGITVCGILGSSPEKSELAKKAMGLPRAFADFEEILADTSVDAVHLCTPNLLHYDHAKRALEAGKHVMCEKPLAMTSLETASLMEIAAKSGCAAAVCYNLRFYPLHFHAQSLVRGGKLGRLFHVNGSYAQDWLLYETDYNWRLNAAESGALRAVADIGTHWMDLVEMITGQKISSVFADLQTFFPTRKRPTGDVTTFSGGPAGAAGVEDVAIDTEDYGNIMFRMSGGAVGSLYVSQLAAGRKNALRYEIAGADGALAWDGESPNELWLGHRDKPNEILLKDPGLLDAPARPYASYPGGHAEGYPDTFKQCFKAFYDYIQNGVDPAFPGFDAGHRQVKLCEAILSSSRQEKWVEVED</sequence>
<organism evidence="4 5">
    <name type="scientific">Kordiimonas sediminis</name>
    <dbReference type="NCBI Taxonomy" id="1735581"/>
    <lineage>
        <taxon>Bacteria</taxon>
        <taxon>Pseudomonadati</taxon>
        <taxon>Pseudomonadota</taxon>
        <taxon>Alphaproteobacteria</taxon>
        <taxon>Kordiimonadales</taxon>
        <taxon>Kordiimonadaceae</taxon>
        <taxon>Kordiimonas</taxon>
    </lineage>
</organism>
<evidence type="ECO:0000259" key="3">
    <source>
        <dbReference type="Pfam" id="PF22725"/>
    </source>
</evidence>
<dbReference type="Gene3D" id="3.30.360.10">
    <property type="entry name" value="Dihydrodipicolinate Reductase, domain 2"/>
    <property type="match status" value="1"/>
</dbReference>
<evidence type="ECO:0000256" key="1">
    <source>
        <dbReference type="ARBA" id="ARBA00023002"/>
    </source>
</evidence>
<name>A0A919AMQ2_9PROT</name>
<protein>
    <submittedName>
        <fullName evidence="4">Dehydrogenase</fullName>
    </submittedName>
</protein>
<keyword evidence="1" id="KW-0560">Oxidoreductase</keyword>
<dbReference type="AlphaFoldDB" id="A0A919AMQ2"/>
<dbReference type="Gene3D" id="3.40.50.720">
    <property type="entry name" value="NAD(P)-binding Rossmann-like Domain"/>
    <property type="match status" value="1"/>
</dbReference>
<evidence type="ECO:0000313" key="4">
    <source>
        <dbReference type="EMBL" id="GHF13387.1"/>
    </source>
</evidence>
<dbReference type="GO" id="GO:0000166">
    <property type="term" value="F:nucleotide binding"/>
    <property type="evidence" value="ECO:0007669"/>
    <property type="project" value="InterPro"/>
</dbReference>
<dbReference type="SUPFAM" id="SSF55347">
    <property type="entry name" value="Glyceraldehyde-3-phosphate dehydrogenase-like, C-terminal domain"/>
    <property type="match status" value="1"/>
</dbReference>
<dbReference type="RefSeq" id="WP_191249903.1">
    <property type="nucleotide sequence ID" value="NZ_BNCI01000001.1"/>
</dbReference>
<reference evidence="4" key="2">
    <citation type="submission" date="2020-09" db="EMBL/GenBank/DDBJ databases">
        <authorList>
            <person name="Sun Q."/>
            <person name="Kim S."/>
        </authorList>
    </citation>
    <scope>NUCLEOTIDE SEQUENCE</scope>
    <source>
        <strain evidence="4">KCTC 42590</strain>
    </source>
</reference>